<sequence>MRRFVELVRQVDAMPALPAAPNLEGGRPVTR</sequence>
<dbReference type="EMBL" id="JACHHG010000001">
    <property type="protein sequence ID" value="MBB6096992.1"/>
    <property type="molecule type" value="Genomic_DNA"/>
</dbReference>
<name>A0A841HYK4_9DEIO</name>
<gene>
    <name evidence="1" type="ORF">HNR42_000404</name>
</gene>
<keyword evidence="2" id="KW-1185">Reference proteome</keyword>
<accession>A0A841HYK4</accession>
<dbReference type="Proteomes" id="UP000569951">
    <property type="component" value="Unassembled WGS sequence"/>
</dbReference>
<organism evidence="1 2">
    <name type="scientific">Deinobacterium chartae</name>
    <dbReference type="NCBI Taxonomy" id="521158"/>
    <lineage>
        <taxon>Bacteria</taxon>
        <taxon>Thermotogati</taxon>
        <taxon>Deinococcota</taxon>
        <taxon>Deinococci</taxon>
        <taxon>Deinococcales</taxon>
        <taxon>Deinococcaceae</taxon>
        <taxon>Deinobacterium</taxon>
    </lineage>
</organism>
<protein>
    <submittedName>
        <fullName evidence="1">Uncharacterized protein</fullName>
    </submittedName>
</protein>
<proteinExistence type="predicted"/>
<evidence type="ECO:0000313" key="2">
    <source>
        <dbReference type="Proteomes" id="UP000569951"/>
    </source>
</evidence>
<evidence type="ECO:0000313" key="1">
    <source>
        <dbReference type="EMBL" id="MBB6096992.1"/>
    </source>
</evidence>
<dbReference type="AlphaFoldDB" id="A0A841HYK4"/>
<reference evidence="1 2" key="1">
    <citation type="submission" date="2020-08" db="EMBL/GenBank/DDBJ databases">
        <title>Genomic Encyclopedia of Type Strains, Phase IV (KMG-IV): sequencing the most valuable type-strain genomes for metagenomic binning, comparative biology and taxonomic classification.</title>
        <authorList>
            <person name="Goeker M."/>
        </authorList>
    </citation>
    <scope>NUCLEOTIDE SEQUENCE [LARGE SCALE GENOMIC DNA]</scope>
    <source>
        <strain evidence="1 2">DSM 21458</strain>
    </source>
</reference>
<comment type="caution">
    <text evidence="1">The sequence shown here is derived from an EMBL/GenBank/DDBJ whole genome shotgun (WGS) entry which is preliminary data.</text>
</comment>